<dbReference type="RefSeq" id="WP_222992864.1">
    <property type="nucleotide sequence ID" value="NZ_JAINVV010000013.1"/>
</dbReference>
<gene>
    <name evidence="2" type="ORF">K7G82_25895</name>
</gene>
<accession>A0ABS7PWM7</accession>
<dbReference type="SUPFAM" id="SSF54427">
    <property type="entry name" value="NTF2-like"/>
    <property type="match status" value="2"/>
</dbReference>
<proteinExistence type="predicted"/>
<evidence type="ECO:0000313" key="3">
    <source>
        <dbReference type="Proteomes" id="UP000706039"/>
    </source>
</evidence>
<reference evidence="2 3" key="1">
    <citation type="submission" date="2021-08" db="EMBL/GenBank/DDBJ databases">
        <authorList>
            <person name="Tuo L."/>
        </authorList>
    </citation>
    <scope>NUCLEOTIDE SEQUENCE [LARGE SCALE GENOMIC DNA]</scope>
    <source>
        <strain evidence="2 3">JCM 31229</strain>
    </source>
</reference>
<feature type="domain" description="SnoaL-like" evidence="1">
    <location>
        <begin position="195"/>
        <end position="320"/>
    </location>
</feature>
<sequence length="363" mass="41113">MSAVERYKIKQEILDLLNSRARGADRYDPALMKACHPVDGTDNHGTYQGLMHGFIDSLEAARLKGPECLSKLHIIGNALFDFRDDGDVFVESYHVAHETFVEGDATVFFHIGGRYLDTFRHVDGRWLIQHRDIVYDWSRVMPGTAPFWNPETQPAHLMGTRTAQDPLYAAGGATRGALLPSISIKEPIDMDAVIQQLLDKQAIAEVLYRRARAGDRSDAELAHGCYHPGATERHGEFEGLATEFIDVVSFTRPRPGSPIKGMMHMITNILCEFGDADHAFVESYHVAWCQMTDGTDAEIGGRYLDRFERRDGRWAITHRDVIFDWSRMEPETAKFWERHPAKPFLFGKRGADDPLYAYVERAA</sequence>
<evidence type="ECO:0000313" key="2">
    <source>
        <dbReference type="EMBL" id="MBY8825761.1"/>
    </source>
</evidence>
<comment type="caution">
    <text evidence="2">The sequence shown here is derived from an EMBL/GenBank/DDBJ whole genome shotgun (WGS) entry which is preliminary data.</text>
</comment>
<keyword evidence="3" id="KW-1185">Reference proteome</keyword>
<organism evidence="2 3">
    <name type="scientific">Sphingomonas colocasiae</name>
    <dbReference type="NCBI Taxonomy" id="1848973"/>
    <lineage>
        <taxon>Bacteria</taxon>
        <taxon>Pseudomonadati</taxon>
        <taxon>Pseudomonadota</taxon>
        <taxon>Alphaproteobacteria</taxon>
        <taxon>Sphingomonadales</taxon>
        <taxon>Sphingomonadaceae</taxon>
        <taxon>Sphingomonas</taxon>
    </lineage>
</organism>
<protein>
    <submittedName>
        <fullName evidence="2">Nuclear transport factor 2 family protein</fullName>
    </submittedName>
</protein>
<dbReference type="EMBL" id="JAINVV010000013">
    <property type="protein sequence ID" value="MBY8825761.1"/>
    <property type="molecule type" value="Genomic_DNA"/>
</dbReference>
<dbReference type="InterPro" id="IPR037401">
    <property type="entry name" value="SnoaL-like"/>
</dbReference>
<dbReference type="InterPro" id="IPR032710">
    <property type="entry name" value="NTF2-like_dom_sf"/>
</dbReference>
<dbReference type="Gene3D" id="3.10.450.50">
    <property type="match status" value="2"/>
</dbReference>
<dbReference type="Pfam" id="PF13577">
    <property type="entry name" value="SnoaL_4"/>
    <property type="match status" value="2"/>
</dbReference>
<name>A0ABS7PWM7_9SPHN</name>
<evidence type="ECO:0000259" key="1">
    <source>
        <dbReference type="Pfam" id="PF13577"/>
    </source>
</evidence>
<dbReference type="Proteomes" id="UP000706039">
    <property type="component" value="Unassembled WGS sequence"/>
</dbReference>
<feature type="domain" description="SnoaL-like" evidence="1">
    <location>
        <begin position="10"/>
        <end position="132"/>
    </location>
</feature>